<dbReference type="Proteomes" id="UP000601789">
    <property type="component" value="Unassembled WGS sequence"/>
</dbReference>
<evidence type="ECO:0000313" key="1">
    <source>
        <dbReference type="EMBL" id="MBI1621502.1"/>
    </source>
</evidence>
<dbReference type="Pfam" id="PF08813">
    <property type="entry name" value="Phage_tail_3"/>
    <property type="match status" value="1"/>
</dbReference>
<dbReference type="Gene3D" id="4.10.410.40">
    <property type="match status" value="1"/>
</dbReference>
<dbReference type="EMBL" id="JADGMQ010000008">
    <property type="protein sequence ID" value="MBI1621502.1"/>
    <property type="molecule type" value="Genomic_DNA"/>
</dbReference>
<proteinExistence type="predicted"/>
<comment type="caution">
    <text evidence="1">The sequence shown here is derived from an EMBL/GenBank/DDBJ whole genome shotgun (WGS) entry which is preliminary data.</text>
</comment>
<sequence>MANKPLPVARSKVSIGGATAAWTEVAAAADTYVVIGRIRNIGGFGDTYQEITVDEVNDGRTRKAKGTANAGNMELVCSRDADDAGQIALIAAAESQEAFNFKVELPNGDGTDQVYYVSALVMSQNLGLGGPNDTQTITFNLSLNEAPIEAAP</sequence>
<evidence type="ECO:0008006" key="3">
    <source>
        <dbReference type="Google" id="ProtNLM"/>
    </source>
</evidence>
<name>A0ABS0SE02_9HYPH</name>
<dbReference type="RefSeq" id="WP_198476902.1">
    <property type="nucleotide sequence ID" value="NZ_JADGMQ010000008.1"/>
</dbReference>
<protein>
    <recommendedName>
        <fullName evidence="3">Phage tail tube protein</fullName>
    </recommendedName>
</protein>
<gene>
    <name evidence="1" type="ORF">IOD40_12615</name>
</gene>
<reference evidence="1 2" key="1">
    <citation type="submission" date="2020-10" db="EMBL/GenBank/DDBJ databases">
        <title>Aquamicrobium zhengzhouensis sp. nov., a exopolysaccharide producing bacterium isolated from farmland soil.</title>
        <authorList>
            <person name="Wang X."/>
        </authorList>
    </citation>
    <scope>NUCLEOTIDE SEQUENCE [LARGE SCALE GENOMIC DNA]</scope>
    <source>
        <strain evidence="2">cd-1</strain>
    </source>
</reference>
<organism evidence="1 2">
    <name type="scientific">Aquamicrobium zhengzhouense</name>
    <dbReference type="NCBI Taxonomy" id="2781738"/>
    <lineage>
        <taxon>Bacteria</taxon>
        <taxon>Pseudomonadati</taxon>
        <taxon>Pseudomonadota</taxon>
        <taxon>Alphaproteobacteria</taxon>
        <taxon>Hyphomicrobiales</taxon>
        <taxon>Phyllobacteriaceae</taxon>
        <taxon>Aquamicrobium</taxon>
    </lineage>
</organism>
<evidence type="ECO:0000313" key="2">
    <source>
        <dbReference type="Proteomes" id="UP000601789"/>
    </source>
</evidence>
<dbReference type="InterPro" id="IPR014918">
    <property type="entry name" value="Phage_tail_3"/>
</dbReference>
<keyword evidence="2" id="KW-1185">Reference proteome</keyword>
<accession>A0ABS0SE02</accession>